<sequence>MRKFKFIISLTTAGWMLLAVCVFISACKEKYVPIINDINPNYLVVDGFINIGADSTIFKISRTFKLESKAVVTPERAAIVAVESDAGQSYILPELPAKPGTYAVPALNLDQSKKYRLRVRTKDNREYLSDFVESKVSPPVELTYDFRHDNLNIYSNTRDVTSKSRYYNYTYTETWQYRTKQLSEWKIENHQLIKRMFPKDDIFNCFHYASSGSINIASTVTLTEDRLADNLLVDIPSTSEKVGIEYSILVKQTVLTKDGFEFYNTLKKNTQNVGSIFDAQPSQLFGNIHCTTNPAEVIIGFISAGTVTEKRITLVANSFPFTFIGPLPDRYCDEQVDTLYISTGEVKRLLTDPTESEYITLYELTGPAGIYAYTATKERFCVDCRLQGGTTAVPPFWIH</sequence>
<dbReference type="Proteomes" id="UP001596958">
    <property type="component" value="Unassembled WGS sequence"/>
</dbReference>
<comment type="caution">
    <text evidence="1">The sequence shown here is derived from an EMBL/GenBank/DDBJ whole genome shotgun (WGS) entry which is preliminary data.</text>
</comment>
<dbReference type="InterPro" id="IPR025345">
    <property type="entry name" value="DUF4249"/>
</dbReference>
<name>A0ABW2YUH5_9SPHI</name>
<organism evidence="1 2">
    <name type="scientific">Mucilaginibacter calamicampi</name>
    <dbReference type="NCBI Taxonomy" id="1302352"/>
    <lineage>
        <taxon>Bacteria</taxon>
        <taxon>Pseudomonadati</taxon>
        <taxon>Bacteroidota</taxon>
        <taxon>Sphingobacteriia</taxon>
        <taxon>Sphingobacteriales</taxon>
        <taxon>Sphingobacteriaceae</taxon>
        <taxon>Mucilaginibacter</taxon>
    </lineage>
</organism>
<dbReference type="EMBL" id="JBHTHU010000001">
    <property type="protein sequence ID" value="MFD0749058.1"/>
    <property type="molecule type" value="Genomic_DNA"/>
</dbReference>
<gene>
    <name evidence="1" type="ORF">ACFQZS_02820</name>
</gene>
<protein>
    <submittedName>
        <fullName evidence="1">DUF4249 domain-containing protein</fullName>
    </submittedName>
</protein>
<dbReference type="RefSeq" id="WP_377097097.1">
    <property type="nucleotide sequence ID" value="NZ_JBHTHU010000001.1"/>
</dbReference>
<accession>A0ABW2YUH5</accession>
<reference evidence="2" key="1">
    <citation type="journal article" date="2019" name="Int. J. Syst. Evol. Microbiol.">
        <title>The Global Catalogue of Microorganisms (GCM) 10K type strain sequencing project: providing services to taxonomists for standard genome sequencing and annotation.</title>
        <authorList>
            <consortium name="The Broad Institute Genomics Platform"/>
            <consortium name="The Broad Institute Genome Sequencing Center for Infectious Disease"/>
            <person name="Wu L."/>
            <person name="Ma J."/>
        </authorList>
    </citation>
    <scope>NUCLEOTIDE SEQUENCE [LARGE SCALE GENOMIC DNA]</scope>
    <source>
        <strain evidence="2">CCUG 63418</strain>
    </source>
</reference>
<keyword evidence="2" id="KW-1185">Reference proteome</keyword>
<proteinExistence type="predicted"/>
<dbReference type="PROSITE" id="PS51257">
    <property type="entry name" value="PROKAR_LIPOPROTEIN"/>
    <property type="match status" value="1"/>
</dbReference>
<evidence type="ECO:0000313" key="2">
    <source>
        <dbReference type="Proteomes" id="UP001596958"/>
    </source>
</evidence>
<evidence type="ECO:0000313" key="1">
    <source>
        <dbReference type="EMBL" id="MFD0749058.1"/>
    </source>
</evidence>
<dbReference type="Pfam" id="PF14054">
    <property type="entry name" value="DUF4249"/>
    <property type="match status" value="1"/>
</dbReference>